<feature type="region of interest" description="Disordered" evidence="1">
    <location>
        <begin position="50"/>
        <end position="74"/>
    </location>
</feature>
<dbReference type="GO" id="GO:0043065">
    <property type="term" value="P:positive regulation of apoptotic process"/>
    <property type="evidence" value="ECO:0007669"/>
    <property type="project" value="TreeGrafter"/>
</dbReference>
<dbReference type="RefSeq" id="XP_028365985.2">
    <property type="nucleotide sequence ID" value="XM_028510184.2"/>
</dbReference>
<dbReference type="PANTHER" id="PTHR40381:SF1">
    <property type="entry name" value="PEROXISOMAL TESTIS-SPECIFIC PROTEIN 1"/>
    <property type="match status" value="1"/>
</dbReference>
<name>A0A6J2LJM4_9CHIR</name>
<sequence length="135" mass="15429">MKKKESNTIVCEPKELLNPSSKVTNCCKSLWVKYSFPKAYMTRLAGNQPVAAMSRNPDHNSPSEPKENSISQNRHQEEIIHKLAVQLKNIGDSINHRIVPEDLRWEGRDALARFALVLFGGAHALLRFLRNHRLM</sequence>
<feature type="compositionally biased region" description="Polar residues" evidence="1">
    <location>
        <begin position="59"/>
        <end position="73"/>
    </location>
</feature>
<dbReference type="KEGG" id="pdic:114494953"/>
<dbReference type="CTD" id="222659"/>
<dbReference type="GO" id="GO:0005634">
    <property type="term" value="C:nucleus"/>
    <property type="evidence" value="ECO:0007669"/>
    <property type="project" value="TreeGrafter"/>
</dbReference>
<dbReference type="AlphaFoldDB" id="A0A6J2LJM4"/>
<organism evidence="2 3">
    <name type="scientific">Phyllostomus discolor</name>
    <name type="common">pale spear-nosed bat</name>
    <dbReference type="NCBI Taxonomy" id="89673"/>
    <lineage>
        <taxon>Eukaryota</taxon>
        <taxon>Metazoa</taxon>
        <taxon>Chordata</taxon>
        <taxon>Craniata</taxon>
        <taxon>Vertebrata</taxon>
        <taxon>Euteleostomi</taxon>
        <taxon>Mammalia</taxon>
        <taxon>Eutheria</taxon>
        <taxon>Laurasiatheria</taxon>
        <taxon>Chiroptera</taxon>
        <taxon>Yangochiroptera</taxon>
        <taxon>Phyllostomidae</taxon>
        <taxon>Phyllostominae</taxon>
        <taxon>Phyllostomus</taxon>
    </lineage>
</organism>
<dbReference type="OrthoDB" id="9834429at2759"/>
<dbReference type="GO" id="GO:0005777">
    <property type="term" value="C:peroxisome"/>
    <property type="evidence" value="ECO:0007669"/>
    <property type="project" value="TreeGrafter"/>
</dbReference>
<dbReference type="PANTHER" id="PTHR40381">
    <property type="entry name" value="PEROXISOMAL TESTIS-SPECIFIC PROTEIN 1"/>
    <property type="match status" value="1"/>
</dbReference>
<dbReference type="Pfam" id="PF15214">
    <property type="entry name" value="PXT1"/>
    <property type="match status" value="1"/>
</dbReference>
<accession>A0A6J2LJM4</accession>
<gene>
    <name evidence="3" type="primary">PXT1</name>
</gene>
<evidence type="ECO:0000256" key="1">
    <source>
        <dbReference type="SAM" id="MobiDB-lite"/>
    </source>
</evidence>
<keyword evidence="2" id="KW-1185">Reference proteome</keyword>
<dbReference type="GeneID" id="114494953"/>
<evidence type="ECO:0000313" key="3">
    <source>
        <dbReference type="RefSeq" id="XP_028365985.2"/>
    </source>
</evidence>
<dbReference type="InParanoid" id="A0A6J2LJM4"/>
<protein>
    <submittedName>
        <fullName evidence="3">Peroxisomal testis-specific protein 1</fullName>
    </submittedName>
</protein>
<evidence type="ECO:0000313" key="2">
    <source>
        <dbReference type="Proteomes" id="UP000504628"/>
    </source>
</evidence>
<proteinExistence type="predicted"/>
<dbReference type="Proteomes" id="UP000504628">
    <property type="component" value="Chromosome 4"/>
</dbReference>
<reference evidence="3" key="1">
    <citation type="submission" date="2025-08" db="UniProtKB">
        <authorList>
            <consortium name="RefSeq"/>
        </authorList>
    </citation>
    <scope>IDENTIFICATION</scope>
    <source>
        <tissue evidence="3">Muscle</tissue>
    </source>
</reference>
<dbReference type="InterPro" id="IPR029186">
    <property type="entry name" value="PXT1"/>
</dbReference>